<sequence>MTHVPPPYLGPERITALLSPREAVEAVEAALRDGLDPAGDPERSRVDVRHGQFLIMPSETAGSAGVKIATVAPRNGDIGLPRIQGLYVLFDAVTLTPKALLDASALTALRTPAVSAAAVRPALTRAAGPVSIVVFGTGPQGTGHVGTLRSVLRGSREIAGVTYVARRPEAYASLREAGVAVVGTGEREAGEAVRGADVVVCATSSRVPVFDSALVRDDAVVIAVGSHEPDVREIDAALFRRARVIVEDVGTALRECGDVVLAVEEGAITPERLITMRSAVSGQVELAADRPVLFKSSGMSWEDIAVAEAIVSRLEKNP</sequence>
<dbReference type="EMBL" id="BOOJ01000012">
    <property type="protein sequence ID" value="GIH90584.1"/>
    <property type="molecule type" value="Genomic_DNA"/>
</dbReference>
<dbReference type="GO" id="GO:0005737">
    <property type="term" value="C:cytoplasm"/>
    <property type="evidence" value="ECO:0007669"/>
    <property type="project" value="TreeGrafter"/>
</dbReference>
<gene>
    <name evidence="1" type="ORF">Psi01_12140</name>
</gene>
<dbReference type="AlphaFoldDB" id="A0A8J3SC28"/>
<proteinExistence type="predicted"/>
<organism evidence="1 2">
    <name type="scientific">Planobispora siamensis</name>
    <dbReference type="NCBI Taxonomy" id="936338"/>
    <lineage>
        <taxon>Bacteria</taxon>
        <taxon>Bacillati</taxon>
        <taxon>Actinomycetota</taxon>
        <taxon>Actinomycetes</taxon>
        <taxon>Streptosporangiales</taxon>
        <taxon>Streptosporangiaceae</taxon>
        <taxon>Planobispora</taxon>
    </lineage>
</organism>
<dbReference type="PIRSF" id="PIRSF001439">
    <property type="entry name" value="CryM"/>
    <property type="match status" value="1"/>
</dbReference>
<dbReference type="PANTHER" id="PTHR13812:SF19">
    <property type="entry name" value="KETIMINE REDUCTASE MU-CRYSTALLIN"/>
    <property type="match status" value="1"/>
</dbReference>
<dbReference type="Pfam" id="PF02423">
    <property type="entry name" value="OCD_Mu_crystall"/>
    <property type="match status" value="1"/>
</dbReference>
<evidence type="ECO:0000313" key="2">
    <source>
        <dbReference type="Proteomes" id="UP000619788"/>
    </source>
</evidence>
<reference evidence="1 2" key="1">
    <citation type="submission" date="2021-01" db="EMBL/GenBank/DDBJ databases">
        <title>Whole genome shotgun sequence of Planobispora siamensis NBRC 107568.</title>
        <authorList>
            <person name="Komaki H."/>
            <person name="Tamura T."/>
        </authorList>
    </citation>
    <scope>NUCLEOTIDE SEQUENCE [LARGE SCALE GENOMIC DNA]</scope>
    <source>
        <strain evidence="1 2">NBRC 107568</strain>
    </source>
</reference>
<keyword evidence="2" id="KW-1185">Reference proteome</keyword>
<dbReference type="SUPFAM" id="SSF51735">
    <property type="entry name" value="NAD(P)-binding Rossmann-fold domains"/>
    <property type="match status" value="1"/>
</dbReference>
<dbReference type="InterPro" id="IPR023401">
    <property type="entry name" value="ODC_N"/>
</dbReference>
<comment type="caution">
    <text evidence="1">The sequence shown here is derived from an EMBL/GenBank/DDBJ whole genome shotgun (WGS) entry which is preliminary data.</text>
</comment>
<dbReference type="RefSeq" id="WP_239127152.1">
    <property type="nucleotide sequence ID" value="NZ_BOOJ01000012.1"/>
</dbReference>
<dbReference type="InterPro" id="IPR003462">
    <property type="entry name" value="ODC_Mu_crystall"/>
</dbReference>
<protein>
    <submittedName>
        <fullName evidence="1">Ornithine cyclodeaminase</fullName>
    </submittedName>
</protein>
<dbReference type="PANTHER" id="PTHR13812">
    <property type="entry name" value="KETIMINE REDUCTASE MU-CRYSTALLIN"/>
    <property type="match status" value="1"/>
</dbReference>
<dbReference type="InterPro" id="IPR036291">
    <property type="entry name" value="NAD(P)-bd_dom_sf"/>
</dbReference>
<evidence type="ECO:0000313" key="1">
    <source>
        <dbReference type="EMBL" id="GIH90584.1"/>
    </source>
</evidence>
<accession>A0A8J3SC28</accession>
<name>A0A8J3SC28_9ACTN</name>
<dbReference type="Proteomes" id="UP000619788">
    <property type="component" value="Unassembled WGS sequence"/>
</dbReference>
<dbReference type="Gene3D" id="3.40.50.720">
    <property type="entry name" value="NAD(P)-binding Rossmann-like Domain"/>
    <property type="match status" value="1"/>
</dbReference>
<dbReference type="Gene3D" id="3.30.1780.10">
    <property type="entry name" value="ornithine cyclodeaminase, domain 1"/>
    <property type="match status" value="1"/>
</dbReference>